<dbReference type="EMBL" id="JARBHB010000009">
    <property type="protein sequence ID" value="KAJ8875825.1"/>
    <property type="molecule type" value="Genomic_DNA"/>
</dbReference>
<organism evidence="1 2">
    <name type="scientific">Dryococelus australis</name>
    <dbReference type="NCBI Taxonomy" id="614101"/>
    <lineage>
        <taxon>Eukaryota</taxon>
        <taxon>Metazoa</taxon>
        <taxon>Ecdysozoa</taxon>
        <taxon>Arthropoda</taxon>
        <taxon>Hexapoda</taxon>
        <taxon>Insecta</taxon>
        <taxon>Pterygota</taxon>
        <taxon>Neoptera</taxon>
        <taxon>Polyneoptera</taxon>
        <taxon>Phasmatodea</taxon>
        <taxon>Verophasmatodea</taxon>
        <taxon>Anareolatae</taxon>
        <taxon>Phasmatidae</taxon>
        <taxon>Eurycanthinae</taxon>
        <taxon>Dryococelus</taxon>
    </lineage>
</organism>
<protein>
    <submittedName>
        <fullName evidence="1">Uncharacterized protein</fullName>
    </submittedName>
</protein>
<evidence type="ECO:0000313" key="1">
    <source>
        <dbReference type="EMBL" id="KAJ8875825.1"/>
    </source>
</evidence>
<sequence>MASTDHPNKMFATLDADLSHCGNTNTTIAGDFNTNIREQSHVNTFYNITCNCHSFNDHILSNIQNLEATMHTISNSTSDHCALIFKTHKIQNQQ</sequence>
<evidence type="ECO:0000313" key="2">
    <source>
        <dbReference type="Proteomes" id="UP001159363"/>
    </source>
</evidence>
<gene>
    <name evidence="1" type="ORF">PR048_023726</name>
</gene>
<accession>A0ABQ9GUW3</accession>
<name>A0ABQ9GUW3_9NEOP</name>
<comment type="caution">
    <text evidence="1">The sequence shown here is derived from an EMBL/GenBank/DDBJ whole genome shotgun (WGS) entry which is preliminary data.</text>
</comment>
<proteinExistence type="predicted"/>
<keyword evidence="2" id="KW-1185">Reference proteome</keyword>
<reference evidence="1 2" key="1">
    <citation type="submission" date="2023-02" db="EMBL/GenBank/DDBJ databases">
        <title>LHISI_Scaffold_Assembly.</title>
        <authorList>
            <person name="Stuart O.P."/>
            <person name="Cleave R."/>
            <person name="Magrath M.J.L."/>
            <person name="Mikheyev A.S."/>
        </authorList>
    </citation>
    <scope>NUCLEOTIDE SEQUENCE [LARGE SCALE GENOMIC DNA]</scope>
    <source>
        <strain evidence="1">Daus_M_001</strain>
        <tissue evidence="1">Leg muscle</tissue>
    </source>
</reference>
<dbReference type="Proteomes" id="UP001159363">
    <property type="component" value="Chromosome 8"/>
</dbReference>